<feature type="domain" description="DAAF9 pita-bread-like" evidence="2">
    <location>
        <begin position="205"/>
        <end position="473"/>
    </location>
</feature>
<evidence type="ECO:0000259" key="3">
    <source>
        <dbReference type="Pfam" id="PF26246"/>
    </source>
</evidence>
<accession>A0A7J7J9C9</accession>
<dbReference type="InterPro" id="IPR056498">
    <property type="entry name" value="DAAF9_N"/>
</dbReference>
<dbReference type="PANTHER" id="PTHR33664:SF1">
    <property type="entry name" value="DYNEIN AXONEMAL ASSEMBLY FACTOR 9"/>
    <property type="match status" value="1"/>
</dbReference>
<comment type="caution">
    <text evidence="4">The sequence shown here is derived from an EMBL/GenBank/DDBJ whole genome shotgun (WGS) entry which is preliminary data.</text>
</comment>
<evidence type="ECO:0000313" key="4">
    <source>
        <dbReference type="EMBL" id="KAF6022246.1"/>
    </source>
</evidence>
<reference evidence="4" key="1">
    <citation type="submission" date="2020-06" db="EMBL/GenBank/DDBJ databases">
        <title>Draft genome of Bugula neritina, a colonial animal packing powerful symbionts and potential medicines.</title>
        <authorList>
            <person name="Rayko M."/>
        </authorList>
    </citation>
    <scope>NUCLEOTIDE SEQUENCE [LARGE SCALE GENOMIC DNA]</scope>
    <source>
        <strain evidence="4">Kwan_BN1</strain>
    </source>
</reference>
<organism evidence="4 5">
    <name type="scientific">Bugula neritina</name>
    <name type="common">Brown bryozoan</name>
    <name type="synonym">Sertularia neritina</name>
    <dbReference type="NCBI Taxonomy" id="10212"/>
    <lineage>
        <taxon>Eukaryota</taxon>
        <taxon>Metazoa</taxon>
        <taxon>Spiralia</taxon>
        <taxon>Lophotrochozoa</taxon>
        <taxon>Bryozoa</taxon>
        <taxon>Gymnolaemata</taxon>
        <taxon>Cheilostomatida</taxon>
        <taxon>Flustrina</taxon>
        <taxon>Buguloidea</taxon>
        <taxon>Bugulidae</taxon>
        <taxon>Bugula</taxon>
    </lineage>
</organism>
<dbReference type="Pfam" id="PF25203">
    <property type="entry name" value="PB_DAAF9"/>
    <property type="match status" value="1"/>
</dbReference>
<dbReference type="OrthoDB" id="72033at2759"/>
<feature type="domain" description="DAAF9 PH" evidence="3">
    <location>
        <begin position="522"/>
        <end position="668"/>
    </location>
</feature>
<proteinExistence type="predicted"/>
<dbReference type="InterPro" id="IPR058843">
    <property type="entry name" value="PH_DAAF9"/>
</dbReference>
<keyword evidence="5" id="KW-1185">Reference proteome</keyword>
<dbReference type="Proteomes" id="UP000593567">
    <property type="component" value="Unassembled WGS sequence"/>
</dbReference>
<evidence type="ECO:0000259" key="2">
    <source>
        <dbReference type="Pfam" id="PF25203"/>
    </source>
</evidence>
<dbReference type="EMBL" id="VXIV02002877">
    <property type="protein sequence ID" value="KAF6022246.1"/>
    <property type="molecule type" value="Genomic_DNA"/>
</dbReference>
<dbReference type="InterPro" id="IPR040342">
    <property type="entry name" value="DNAAF9"/>
</dbReference>
<gene>
    <name evidence="4" type="ORF">EB796_019454</name>
</gene>
<feature type="domain" description="DAAF9 N-terminal" evidence="1">
    <location>
        <begin position="3"/>
        <end position="200"/>
    </location>
</feature>
<protein>
    <submittedName>
        <fullName evidence="4">C20orf194</fullName>
    </submittedName>
</protein>
<dbReference type="PANTHER" id="PTHR33664">
    <property type="entry name" value="RCG26366"/>
    <property type="match status" value="1"/>
</dbReference>
<evidence type="ECO:0000259" key="1">
    <source>
        <dbReference type="Pfam" id="PF23281"/>
    </source>
</evidence>
<name>A0A7J7J9C9_BUGNE</name>
<dbReference type="InterPro" id="IPR058844">
    <property type="entry name" value="PB_DAAF9"/>
</dbReference>
<evidence type="ECO:0000313" key="5">
    <source>
        <dbReference type="Proteomes" id="UP000593567"/>
    </source>
</evidence>
<dbReference type="Pfam" id="PF26246">
    <property type="entry name" value="PH_DAAF9"/>
    <property type="match status" value="1"/>
</dbReference>
<sequence length="709" mass="80010">MSRKLSKHSENVSFQRLKNVQKLLKDNSIDCLLCIQGIDSWYNEGMQEFANYLLLDFFDSYRQDLLSTGSEDDILDDLVLCIKTDSVDICCNPINYRLFLPYFAAWPNFRVFCLSESQYGNQESVLEEFKVKSFVSMLSKCKHVAVPYFSKSQLGESTFDKMKVEKWPLIQAYALEGYGRGIFFTLVHDVIDASLLLSEISGRFDAVSTEKLISEQLLIFESQWEGLGKAVDVARLNKFADGFTDADVIESLHTYYRHGTVGVEPRQEEACFWLKPFCFMGLHTQDIVKRNQAGQPIRADILTAGLSSTQALHMICHGVAPKSGFMCTRTYFFDSSALPPPVGSEVEYRKPDVEQLSRAYKAAIEVTLKSIDEYSTSLQHSQVTEKAKKNVVSKLQKFMDCRKLELEVKLETKLFDGRLESAVDGKAPHTIFVMSVIINNIPSCTATGKSLGAVAFSESFLLSTIKYEKVVGGVPGIHSEVLILTQNVPRWQTWNISSEFEELSSTVEQFIDYKSQDNLSDSIGEFLVDGQPIDIISPYAWMQPIPCRLFLYSEAVIVANDSFGTFTLAKESLKSAHFYDGGGRSVPAFVTFYTSLDLQTKLPTQLQNTSRMVVISISPRSKAYKQFFEQVFEAWKRQEGSDFALSMEETLPESLKAIYEKVAASFKLKLSRPLSKVSYHGTSYPEGQLLNHTGSVFFSSIPYTNLHVY</sequence>
<dbReference type="Pfam" id="PF23281">
    <property type="entry name" value="DAAF9_N"/>
    <property type="match status" value="1"/>
</dbReference>
<dbReference type="AlphaFoldDB" id="A0A7J7J9C9"/>